<dbReference type="Proteomes" id="UP000250443">
    <property type="component" value="Unassembled WGS sequence"/>
</dbReference>
<evidence type="ECO:0000313" key="3">
    <source>
        <dbReference type="Proteomes" id="UP000250443"/>
    </source>
</evidence>
<evidence type="ECO:0000256" key="1">
    <source>
        <dbReference type="SAM" id="MobiDB-lite"/>
    </source>
</evidence>
<organism evidence="2 3">
    <name type="scientific">Pseudomonas luteola</name>
    <dbReference type="NCBI Taxonomy" id="47886"/>
    <lineage>
        <taxon>Bacteria</taxon>
        <taxon>Pseudomonadati</taxon>
        <taxon>Pseudomonadota</taxon>
        <taxon>Gammaproteobacteria</taxon>
        <taxon>Pseudomonadales</taxon>
        <taxon>Pseudomonadaceae</taxon>
        <taxon>Pseudomonas</taxon>
    </lineage>
</organism>
<gene>
    <name evidence="2" type="primary">ropAA-2</name>
    <name evidence="2" type="ORF">NCTC11842_05754</name>
</gene>
<feature type="region of interest" description="Disordered" evidence="1">
    <location>
        <begin position="498"/>
        <end position="522"/>
    </location>
</feature>
<proteinExistence type="predicted"/>
<dbReference type="EMBL" id="UAUF01000016">
    <property type="protein sequence ID" value="SPZ16716.1"/>
    <property type="molecule type" value="Genomic_DNA"/>
</dbReference>
<sequence length="522" mass="55819">MDTQRIATTHQIIHHADEIELTTPVGPARSARNMDRFHQEIYDRLDAHFLPYRRNVPDIQQTAAATARGHNDELDTIRNDRAQRLFNAGYTVSDMDIVERNANIADRIFATFKSGIGGSPFAAVTMATNTWPSMLEVFNRRDTPEGEAALQNALASWYAGAADASVNDMLSGLKPEYYQKPPDEKLHGSFQASLSEKRETHDKNSFGNAMDECNKWLVGFAIRNAALYPIRVGLESQGKQELAAALEAYMRPITAVIVGMAIEHYNLSRDKSRGLLSPAMLYGRRDTVPEGQAPTPIAEEHEWLDEFIVLRNLDSTALLKMVPARLGAGTASAIKSIVSGNAVKTVFSPTSIVGNMSLAGGFAAMGGATTATRTLATEHGLSDGKVAAAAEAVKNILGAVAFGLWAAGASLGESESKKAVEATDAHVAKGVEGAINSIARGIVDGAAYTKDKAVGIGNSTVSTFSGGVQRSQDLYHRGQRGLSQRYANLMNSPLPTAATSIPAPVATSTLAPPAPPRTEDMV</sequence>
<name>A0A2X2DGX0_PSELU</name>
<reference evidence="2 3" key="1">
    <citation type="submission" date="2018-06" db="EMBL/GenBank/DDBJ databases">
        <authorList>
            <consortium name="Pathogen Informatics"/>
            <person name="Doyle S."/>
        </authorList>
    </citation>
    <scope>NUCLEOTIDE SEQUENCE [LARGE SCALE GENOMIC DNA]</scope>
    <source>
        <strain evidence="2 3">NCTC11842</strain>
    </source>
</reference>
<protein>
    <submittedName>
        <fullName evidence="2">RopAA-2</fullName>
    </submittedName>
</protein>
<dbReference type="AlphaFoldDB" id="A0A2X2DGX0"/>
<accession>A0A2X2DGX0</accession>
<dbReference type="RefSeq" id="WP_112298021.1">
    <property type="nucleotide sequence ID" value="NZ_UAUF01000016.1"/>
</dbReference>
<evidence type="ECO:0000313" key="2">
    <source>
        <dbReference type="EMBL" id="SPZ16716.1"/>
    </source>
</evidence>